<dbReference type="OMA" id="INHESWI"/>
<dbReference type="GO" id="GO:0008270">
    <property type="term" value="F:zinc ion binding"/>
    <property type="evidence" value="ECO:0007669"/>
    <property type="project" value="UniProtKB-KW"/>
</dbReference>
<evidence type="ECO:0000256" key="1">
    <source>
        <dbReference type="ARBA" id="ARBA00009374"/>
    </source>
</evidence>
<evidence type="ECO:0000313" key="6">
    <source>
        <dbReference type="EnsemblPlants" id="cds.evm.model.02.3075"/>
    </source>
</evidence>
<reference evidence="6" key="1">
    <citation type="submission" date="2018-11" db="EMBL/GenBank/DDBJ databases">
        <authorList>
            <person name="Grassa J C."/>
        </authorList>
    </citation>
    <scope>NUCLEOTIDE SEQUENCE [LARGE SCALE GENOMIC DNA]</scope>
</reference>
<dbReference type="EnsemblPlants" id="evm.model.02.3075">
    <property type="protein sequence ID" value="cds.evm.model.02.3075"/>
    <property type="gene ID" value="evm.TU.02.3075"/>
</dbReference>
<dbReference type="Proteomes" id="UP000596661">
    <property type="component" value="Chromosome 2"/>
</dbReference>
<dbReference type="InterPro" id="IPR044585">
    <property type="entry name" value="FLZ10/11"/>
</dbReference>
<sequence length="395" mass="42998">MAESDSESDAQSDVSSLRHISSSLFNIPGFFVGFGTKGSSESDSIRSPTSPLDIGVFSNLRNPVSLRYTRSSSENGHKKKWNCSKVVGLGIVNSLVDNTTGGGLDIPKQKNILFGPQVKTSTTNSLKLYHGSLDSSLKSKSLPTNYIASRLSETKYPSPHLVSSSVAFDSEIPLKPEPLENTQLCFSDSTIPSSLVSLTYNHNLRSENFCPEVKTRMSSPSVIGSTSSEVKNSLDIKTSTLPIPIEPSQGFVGSLSKKEIELSEDYTCIISHGPNPKTIHIFGDCVLECHTNEINNFGMKEELGVKSPQEANNSEGLAPIPSDEVLKFCHSCKKRLETDEDIYMSRGEQAFCSFDCCPEEILEEEAERSYHNSAGSSPGSSFHEDVFLLGMPVAM</sequence>
<dbReference type="InterPro" id="IPR007650">
    <property type="entry name" value="Zf-FLZ_dom"/>
</dbReference>
<dbReference type="AlphaFoldDB" id="A0A803NZX9"/>
<evidence type="ECO:0000259" key="5">
    <source>
        <dbReference type="PROSITE" id="PS51795"/>
    </source>
</evidence>
<evidence type="ECO:0000256" key="3">
    <source>
        <dbReference type="ARBA" id="ARBA00022771"/>
    </source>
</evidence>
<keyword evidence="3" id="KW-0863">Zinc-finger</keyword>
<organism evidence="6 7">
    <name type="scientific">Cannabis sativa</name>
    <name type="common">Hemp</name>
    <name type="synonym">Marijuana</name>
    <dbReference type="NCBI Taxonomy" id="3483"/>
    <lineage>
        <taxon>Eukaryota</taxon>
        <taxon>Viridiplantae</taxon>
        <taxon>Streptophyta</taxon>
        <taxon>Embryophyta</taxon>
        <taxon>Tracheophyta</taxon>
        <taxon>Spermatophyta</taxon>
        <taxon>Magnoliopsida</taxon>
        <taxon>eudicotyledons</taxon>
        <taxon>Gunneridae</taxon>
        <taxon>Pentapetalae</taxon>
        <taxon>rosids</taxon>
        <taxon>fabids</taxon>
        <taxon>Rosales</taxon>
        <taxon>Cannabaceae</taxon>
        <taxon>Cannabis</taxon>
    </lineage>
</organism>
<keyword evidence="7" id="KW-1185">Reference proteome</keyword>
<evidence type="ECO:0000313" key="7">
    <source>
        <dbReference type="Proteomes" id="UP000596661"/>
    </source>
</evidence>
<dbReference type="PANTHER" id="PTHR46868">
    <property type="entry name" value="FCS-LIKE ZINC FINGER 11"/>
    <property type="match status" value="1"/>
</dbReference>
<accession>A0A803NZX9</accession>
<evidence type="ECO:0000256" key="2">
    <source>
        <dbReference type="ARBA" id="ARBA00022723"/>
    </source>
</evidence>
<name>A0A803NZX9_CANSA</name>
<dbReference type="Gramene" id="evm.model.02.3075">
    <property type="protein sequence ID" value="cds.evm.model.02.3075"/>
    <property type="gene ID" value="evm.TU.02.3075"/>
</dbReference>
<feature type="zinc finger region" description="FLZ-type" evidence="4">
    <location>
        <begin position="324"/>
        <end position="368"/>
    </location>
</feature>
<proteinExistence type="inferred from homology"/>
<keyword evidence="2" id="KW-0479">Metal-binding</keyword>
<reference evidence="6" key="2">
    <citation type="submission" date="2021-03" db="UniProtKB">
        <authorList>
            <consortium name="EnsemblPlants"/>
        </authorList>
    </citation>
    <scope>IDENTIFICATION</scope>
</reference>
<dbReference type="PROSITE" id="PS51795">
    <property type="entry name" value="ZF_FLZ"/>
    <property type="match status" value="1"/>
</dbReference>
<comment type="similarity">
    <text evidence="1">Belongs to the FLZ family.</text>
</comment>
<dbReference type="Pfam" id="PF04570">
    <property type="entry name" value="zf-FLZ"/>
    <property type="match status" value="1"/>
</dbReference>
<keyword evidence="3" id="KW-0862">Zinc</keyword>
<evidence type="ECO:0000256" key="4">
    <source>
        <dbReference type="PROSITE-ProRule" id="PRU01131"/>
    </source>
</evidence>
<dbReference type="PANTHER" id="PTHR46868:SF4">
    <property type="entry name" value="FLZ-TYPE DOMAIN-CONTAINING PROTEIN"/>
    <property type="match status" value="1"/>
</dbReference>
<protein>
    <recommendedName>
        <fullName evidence="5">FLZ-type domain-containing protein</fullName>
    </recommendedName>
</protein>
<feature type="domain" description="FLZ-type" evidence="5">
    <location>
        <begin position="324"/>
        <end position="368"/>
    </location>
</feature>
<dbReference type="EMBL" id="UZAU01000244">
    <property type="status" value="NOT_ANNOTATED_CDS"/>
    <property type="molecule type" value="Genomic_DNA"/>
</dbReference>